<evidence type="ECO:0000256" key="1">
    <source>
        <dbReference type="SAM" id="Phobius"/>
    </source>
</evidence>
<feature type="transmembrane region" description="Helical" evidence="1">
    <location>
        <begin position="6"/>
        <end position="23"/>
    </location>
</feature>
<keyword evidence="1" id="KW-0472">Membrane</keyword>
<gene>
    <name evidence="2" type="ORF">NCTC12120_02810</name>
</gene>
<sequence length="38" mass="4248">MIYEVIAIAVAFTVPAVLTIIYGKTRRLEPASLAEDRR</sequence>
<dbReference type="AlphaFoldDB" id="A0A2X2TA93"/>
<accession>A0A2X2TA93</accession>
<name>A0A2X2TA93_9ENTR</name>
<reference evidence="2 3" key="1">
    <citation type="submission" date="2018-06" db="EMBL/GenBank/DDBJ databases">
        <authorList>
            <consortium name="Pathogen Informatics"/>
            <person name="Doyle S."/>
        </authorList>
    </citation>
    <scope>NUCLEOTIDE SEQUENCE [LARGE SCALE GENOMIC DNA]</scope>
    <source>
        <strain evidence="2 3">NCTC12120</strain>
    </source>
</reference>
<evidence type="ECO:0000313" key="2">
    <source>
        <dbReference type="EMBL" id="SQA98911.1"/>
    </source>
</evidence>
<keyword evidence="1" id="KW-1133">Transmembrane helix</keyword>
<dbReference type="EMBL" id="UAVU01000003">
    <property type="protein sequence ID" value="SQA98911.1"/>
    <property type="molecule type" value="Genomic_DNA"/>
</dbReference>
<keyword evidence="1" id="KW-0812">Transmembrane</keyword>
<protein>
    <submittedName>
        <fullName evidence="2">Uncharacterized protein</fullName>
    </submittedName>
</protein>
<evidence type="ECO:0000313" key="3">
    <source>
        <dbReference type="Proteomes" id="UP000251197"/>
    </source>
</evidence>
<organism evidence="2 3">
    <name type="scientific">Cedecea neteri</name>
    <dbReference type="NCBI Taxonomy" id="158822"/>
    <lineage>
        <taxon>Bacteria</taxon>
        <taxon>Pseudomonadati</taxon>
        <taxon>Pseudomonadota</taxon>
        <taxon>Gammaproteobacteria</taxon>
        <taxon>Enterobacterales</taxon>
        <taxon>Enterobacteriaceae</taxon>
        <taxon>Cedecea</taxon>
    </lineage>
</organism>
<dbReference type="Proteomes" id="UP000251197">
    <property type="component" value="Unassembled WGS sequence"/>
</dbReference>
<proteinExistence type="predicted"/>